<dbReference type="Pfam" id="PF01098">
    <property type="entry name" value="FTSW_RODA_SPOVE"/>
    <property type="match status" value="1"/>
</dbReference>
<keyword evidence="4 6" id="KW-1133">Transmembrane helix</keyword>
<accession>A0ABS1ES66</accession>
<dbReference type="PANTHER" id="PTHR30474">
    <property type="entry name" value="CELL CYCLE PROTEIN"/>
    <property type="match status" value="1"/>
</dbReference>
<gene>
    <name evidence="7" type="ORF">JHL18_16200</name>
</gene>
<comment type="subcellular location">
    <subcellularLocation>
        <location evidence="1">Membrane</location>
        <topology evidence="1">Multi-pass membrane protein</topology>
    </subcellularLocation>
</comment>
<keyword evidence="5 6" id="KW-0472">Membrane</keyword>
<evidence type="ECO:0000313" key="7">
    <source>
        <dbReference type="EMBL" id="MBK1812165.1"/>
    </source>
</evidence>
<reference evidence="8" key="1">
    <citation type="submission" date="2021-01" db="EMBL/GenBank/DDBJ databases">
        <title>Genome public.</title>
        <authorList>
            <person name="Liu C."/>
            <person name="Sun Q."/>
        </authorList>
    </citation>
    <scope>NUCLEOTIDE SEQUENCE [LARGE SCALE GENOMIC DNA]</scope>
    <source>
        <strain evidence="8">YIM B02505</strain>
    </source>
</reference>
<evidence type="ECO:0000256" key="3">
    <source>
        <dbReference type="ARBA" id="ARBA00022960"/>
    </source>
</evidence>
<feature type="transmembrane region" description="Helical" evidence="6">
    <location>
        <begin position="250"/>
        <end position="270"/>
    </location>
</feature>
<sequence>MELKDNERIKAYLNSICCEIKNSKIHSDIQEEFRDHIEEIALEYMDGGFSETEAVNNAIAQMGDAAVIGLELNTIYKQKPEWSVVILTLILATVGLSIIFLIDSSKILGYSLFSKSIAGTLVGLSFGLFLYNFDYMKIKSCSIYIYLITAMIMVYTIILGISSNGQPYLFIGMPINFIDISPTLFIISLAGMLSDFNYSGVKKILYVLILLVVPVILMTVGHSLSATLTYCTSVLVLLIMSGVKIKKLCIFFISSFAAFSFYLFIAPYHMNKLLILLKTNIDPLGKGYFNSQSNELFHSAGKFGHGLSLKGNALPEAHTDFIFTYIVYTFGWIAGLLLTLLIIAFLVRMASITLYVKNSYGKLLIYGFISIFTVQFLWNILMNLGFVPITSMNLPFISYGNSQFVINMAIIGLISSVYKQRNIKARATY</sequence>
<evidence type="ECO:0000313" key="8">
    <source>
        <dbReference type="Proteomes" id="UP000596739"/>
    </source>
</evidence>
<feature type="transmembrane region" description="Helical" evidence="6">
    <location>
        <begin position="204"/>
        <end position="221"/>
    </location>
</feature>
<evidence type="ECO:0000256" key="1">
    <source>
        <dbReference type="ARBA" id="ARBA00004141"/>
    </source>
</evidence>
<feature type="transmembrane region" description="Helical" evidence="6">
    <location>
        <begin position="143"/>
        <end position="162"/>
    </location>
</feature>
<dbReference type="RefSeq" id="WP_200271095.1">
    <property type="nucleotide sequence ID" value="NZ_JAENHN010000046.1"/>
</dbReference>
<dbReference type="InterPro" id="IPR047928">
    <property type="entry name" value="Perm_prefix_1"/>
</dbReference>
<feature type="transmembrane region" description="Helical" evidence="6">
    <location>
        <begin position="108"/>
        <end position="131"/>
    </location>
</feature>
<dbReference type="EMBL" id="JAENHN010000046">
    <property type="protein sequence ID" value="MBK1812165.1"/>
    <property type="molecule type" value="Genomic_DNA"/>
</dbReference>
<feature type="transmembrane region" description="Helical" evidence="6">
    <location>
        <begin position="227"/>
        <end position="243"/>
    </location>
</feature>
<protein>
    <submittedName>
        <fullName evidence="7">FtsW/RodA/SpoVE family cell cycle protein</fullName>
    </submittedName>
</protein>
<dbReference type="PANTHER" id="PTHR30474:SF1">
    <property type="entry name" value="PEPTIDOGLYCAN GLYCOSYLTRANSFERASE MRDB"/>
    <property type="match status" value="1"/>
</dbReference>
<evidence type="ECO:0000256" key="6">
    <source>
        <dbReference type="SAM" id="Phobius"/>
    </source>
</evidence>
<keyword evidence="3" id="KW-0133">Cell shape</keyword>
<feature type="transmembrane region" description="Helical" evidence="6">
    <location>
        <begin position="398"/>
        <end position="418"/>
    </location>
</feature>
<organism evidence="7 8">
    <name type="scientific">Clostridium yunnanense</name>
    <dbReference type="NCBI Taxonomy" id="2800325"/>
    <lineage>
        <taxon>Bacteria</taxon>
        <taxon>Bacillati</taxon>
        <taxon>Bacillota</taxon>
        <taxon>Clostridia</taxon>
        <taxon>Eubacteriales</taxon>
        <taxon>Clostridiaceae</taxon>
        <taxon>Clostridium</taxon>
    </lineage>
</organism>
<name>A0ABS1ES66_9CLOT</name>
<keyword evidence="2 6" id="KW-0812">Transmembrane</keyword>
<comment type="caution">
    <text evidence="7">The sequence shown here is derived from an EMBL/GenBank/DDBJ whole genome shotgun (WGS) entry which is preliminary data.</text>
</comment>
<dbReference type="InterPro" id="IPR001182">
    <property type="entry name" value="FtsW/RodA"/>
</dbReference>
<evidence type="ECO:0000256" key="4">
    <source>
        <dbReference type="ARBA" id="ARBA00022989"/>
    </source>
</evidence>
<dbReference type="Proteomes" id="UP000596739">
    <property type="component" value="Unassembled WGS sequence"/>
</dbReference>
<feature type="transmembrane region" description="Helical" evidence="6">
    <location>
        <begin position="168"/>
        <end position="192"/>
    </location>
</feature>
<dbReference type="NCBIfam" id="NF038403">
    <property type="entry name" value="perm_prefix_1"/>
    <property type="match status" value="1"/>
</dbReference>
<feature type="transmembrane region" description="Helical" evidence="6">
    <location>
        <begin position="82"/>
        <end position="102"/>
    </location>
</feature>
<feature type="transmembrane region" description="Helical" evidence="6">
    <location>
        <begin position="322"/>
        <end position="347"/>
    </location>
</feature>
<evidence type="ECO:0000256" key="5">
    <source>
        <dbReference type="ARBA" id="ARBA00023136"/>
    </source>
</evidence>
<proteinExistence type="predicted"/>
<feature type="transmembrane region" description="Helical" evidence="6">
    <location>
        <begin position="359"/>
        <end position="378"/>
    </location>
</feature>
<evidence type="ECO:0000256" key="2">
    <source>
        <dbReference type="ARBA" id="ARBA00022692"/>
    </source>
</evidence>
<keyword evidence="8" id="KW-1185">Reference proteome</keyword>